<dbReference type="PROSITE" id="PS50011">
    <property type="entry name" value="PROTEIN_KINASE_DOM"/>
    <property type="match status" value="1"/>
</dbReference>
<dbReference type="SMART" id="SM00220">
    <property type="entry name" value="S_TKc"/>
    <property type="match status" value="1"/>
</dbReference>
<dbReference type="GO" id="GO:1990604">
    <property type="term" value="C:IRE1-TRAF2-ASK1 complex"/>
    <property type="evidence" value="ECO:0007669"/>
    <property type="project" value="TreeGrafter"/>
</dbReference>
<dbReference type="EMBL" id="KE344020">
    <property type="protein sequence ID" value="EXB51001.1"/>
    <property type="molecule type" value="Genomic_DNA"/>
</dbReference>
<protein>
    <recommendedName>
        <fullName evidence="1">non-specific serine/threonine protein kinase</fullName>
        <ecNumber evidence="1">2.7.11.1</ecNumber>
    </recommendedName>
</protein>
<keyword evidence="7" id="KW-0067">ATP-binding</keyword>
<dbReference type="AlphaFoldDB" id="W9QR02"/>
<sequence length="589" mass="66886">MGTVVYEGSYEGTPVAVKRILKSHHEMADQEIKNFEASDHHQNVVKYYGVEQDRDFIYLVLELCDCNLSDLIEMPSAASLHQYEYVSKDHHCNTISVTSSDEHSELPNILEDADLWDDNNRPTPLLLKLIRDIVSAIEHLHKLGIVHRDVKPENVLIQKQSSSFHAKLSDMDISRRLRDNKSALSNHFSRCGTTGWKAREWLLFERQTHAMDLFSLGCLIFYCITRGIHPFGDHDERNKNIKEENLKNMFLVQGFPEASHLISLLLQPEYWLRPEASEVLHHLLFWVAKKRLFFISDFIDRVSEDSILSKELETAASAILGTERIIMINVVLKWNKKVDTEIIRHISLSAKRDYKFNSVRDLLQLIQYILKHYEQLPKDIQKKGVLRRQKVVARNRLSSQITCFATTCRLDDFEVVNPALFTAEIDVVDTPRDDALLHLQLRIINNVGHGGVETVPLAFGGKTLADIVVSRIAECYEVVGEFDGPEQCVGVAASGVDRVGPDLVGVAAPELSGRKGSYADKSIAEGGDLVYYHLITAVGGYELQIRVALDPIEAEVFATQLEGHGFGKYNKRFPIQDFERREQVSVDRA</sequence>
<keyword evidence="5" id="KW-0547">Nucleotide-binding</keyword>
<keyword evidence="11" id="KW-1185">Reference proteome</keyword>
<organism evidence="10 11">
    <name type="scientific">Morus notabilis</name>
    <dbReference type="NCBI Taxonomy" id="981085"/>
    <lineage>
        <taxon>Eukaryota</taxon>
        <taxon>Viridiplantae</taxon>
        <taxon>Streptophyta</taxon>
        <taxon>Embryophyta</taxon>
        <taxon>Tracheophyta</taxon>
        <taxon>Spermatophyta</taxon>
        <taxon>Magnoliopsida</taxon>
        <taxon>eudicotyledons</taxon>
        <taxon>Gunneridae</taxon>
        <taxon>Pentapetalae</taxon>
        <taxon>rosids</taxon>
        <taxon>fabids</taxon>
        <taxon>Rosales</taxon>
        <taxon>Moraceae</taxon>
        <taxon>Moreae</taxon>
        <taxon>Morus</taxon>
    </lineage>
</organism>
<dbReference type="FunFam" id="3.30.200.20:FF:000077">
    <property type="entry name" value="Putative Serine/threonine-protein kinase/endoribonuclease IRE1"/>
    <property type="match status" value="1"/>
</dbReference>
<dbReference type="GO" id="GO:0005524">
    <property type="term" value="F:ATP binding"/>
    <property type="evidence" value="ECO:0007669"/>
    <property type="project" value="UniProtKB-KW"/>
</dbReference>
<dbReference type="eggNOG" id="KOG1027">
    <property type="taxonomic scope" value="Eukaryota"/>
</dbReference>
<dbReference type="Gene3D" id="1.10.510.10">
    <property type="entry name" value="Transferase(Phosphotransferase) domain 1"/>
    <property type="match status" value="1"/>
</dbReference>
<dbReference type="InterPro" id="IPR011009">
    <property type="entry name" value="Kinase-like_dom_sf"/>
</dbReference>
<gene>
    <name evidence="10" type="ORF">L484_023703</name>
</gene>
<keyword evidence="3" id="KW-0808">Transferase</keyword>
<evidence type="ECO:0000256" key="5">
    <source>
        <dbReference type="ARBA" id="ARBA00022741"/>
    </source>
</evidence>
<dbReference type="PANTHER" id="PTHR13954">
    <property type="entry name" value="IRE1-RELATED"/>
    <property type="match status" value="1"/>
</dbReference>
<dbReference type="PROSITE" id="PS51392">
    <property type="entry name" value="KEN"/>
    <property type="match status" value="1"/>
</dbReference>
<dbReference type="Gene3D" id="3.30.200.20">
    <property type="entry name" value="Phosphorylase Kinase, domain 1"/>
    <property type="match status" value="1"/>
</dbReference>
<keyword evidence="2" id="KW-0723">Serine/threonine-protein kinase</keyword>
<dbReference type="EC" id="2.7.11.1" evidence="1"/>
<feature type="domain" description="KEN" evidence="9">
    <location>
        <begin position="288"/>
        <end position="427"/>
    </location>
</feature>
<evidence type="ECO:0000256" key="6">
    <source>
        <dbReference type="ARBA" id="ARBA00022777"/>
    </source>
</evidence>
<evidence type="ECO:0000313" key="11">
    <source>
        <dbReference type="Proteomes" id="UP000030645"/>
    </source>
</evidence>
<dbReference type="SUPFAM" id="SSF56112">
    <property type="entry name" value="Protein kinase-like (PK-like)"/>
    <property type="match status" value="1"/>
</dbReference>
<dbReference type="GO" id="GO:0004674">
    <property type="term" value="F:protein serine/threonine kinase activity"/>
    <property type="evidence" value="ECO:0007669"/>
    <property type="project" value="UniProtKB-KW"/>
</dbReference>
<evidence type="ECO:0000256" key="4">
    <source>
        <dbReference type="ARBA" id="ARBA00022729"/>
    </source>
</evidence>
<evidence type="ECO:0000256" key="7">
    <source>
        <dbReference type="ARBA" id="ARBA00022840"/>
    </source>
</evidence>
<keyword evidence="6 10" id="KW-0418">Kinase</keyword>
<dbReference type="Gene3D" id="1.20.1440.180">
    <property type="entry name" value="KEN domain"/>
    <property type="match status" value="1"/>
</dbReference>
<evidence type="ECO:0000313" key="10">
    <source>
        <dbReference type="EMBL" id="EXB51001.1"/>
    </source>
</evidence>
<evidence type="ECO:0000259" key="9">
    <source>
        <dbReference type="PROSITE" id="PS51392"/>
    </source>
</evidence>
<dbReference type="GO" id="GO:0006397">
    <property type="term" value="P:mRNA processing"/>
    <property type="evidence" value="ECO:0007669"/>
    <property type="project" value="InterPro"/>
</dbReference>
<reference evidence="11" key="1">
    <citation type="submission" date="2013-01" db="EMBL/GenBank/DDBJ databases">
        <title>Draft Genome Sequence of a Mulberry Tree, Morus notabilis C.K. Schneid.</title>
        <authorList>
            <person name="He N."/>
            <person name="Zhao S."/>
        </authorList>
    </citation>
    <scope>NUCLEOTIDE SEQUENCE</scope>
</reference>
<dbReference type="InterPro" id="IPR038357">
    <property type="entry name" value="KEN_sf"/>
</dbReference>
<dbReference type="STRING" id="981085.W9QR02"/>
<dbReference type="InterPro" id="IPR045133">
    <property type="entry name" value="IRE1/2-like"/>
</dbReference>
<proteinExistence type="predicted"/>
<dbReference type="Pfam" id="PF06479">
    <property type="entry name" value="Ribonuc_2-5A"/>
    <property type="match status" value="1"/>
</dbReference>
<name>W9QR02_9ROSA</name>
<dbReference type="PANTHER" id="PTHR13954:SF6">
    <property type="entry name" value="NON-SPECIFIC SERINE_THREONINE PROTEIN KINASE"/>
    <property type="match status" value="1"/>
</dbReference>
<evidence type="ECO:0000256" key="2">
    <source>
        <dbReference type="ARBA" id="ARBA00022527"/>
    </source>
</evidence>
<dbReference type="Proteomes" id="UP000030645">
    <property type="component" value="Unassembled WGS sequence"/>
</dbReference>
<dbReference type="InterPro" id="IPR000719">
    <property type="entry name" value="Prot_kinase_dom"/>
</dbReference>
<dbReference type="InterPro" id="IPR010513">
    <property type="entry name" value="KEN_dom"/>
</dbReference>
<evidence type="ECO:0000256" key="3">
    <source>
        <dbReference type="ARBA" id="ARBA00022679"/>
    </source>
</evidence>
<dbReference type="GO" id="GO:0004521">
    <property type="term" value="F:RNA endonuclease activity"/>
    <property type="evidence" value="ECO:0007669"/>
    <property type="project" value="InterPro"/>
</dbReference>
<accession>W9QR02</accession>
<dbReference type="Pfam" id="PF00069">
    <property type="entry name" value="Pkinase"/>
    <property type="match status" value="1"/>
</dbReference>
<dbReference type="GO" id="GO:0036498">
    <property type="term" value="P:IRE1-mediated unfolded protein response"/>
    <property type="evidence" value="ECO:0007669"/>
    <property type="project" value="TreeGrafter"/>
</dbReference>
<keyword evidence="4" id="KW-0732">Signal</keyword>
<evidence type="ECO:0000259" key="8">
    <source>
        <dbReference type="PROSITE" id="PS50011"/>
    </source>
</evidence>
<dbReference type="InterPro" id="IPR008271">
    <property type="entry name" value="Ser/Thr_kinase_AS"/>
</dbReference>
<dbReference type="GO" id="GO:0051082">
    <property type="term" value="F:unfolded protein binding"/>
    <property type="evidence" value="ECO:0007669"/>
    <property type="project" value="TreeGrafter"/>
</dbReference>
<dbReference type="PROSITE" id="PS00108">
    <property type="entry name" value="PROTEIN_KINASE_ST"/>
    <property type="match status" value="1"/>
</dbReference>
<feature type="domain" description="Protein kinase" evidence="8">
    <location>
        <begin position="1"/>
        <end position="285"/>
    </location>
</feature>
<evidence type="ECO:0000256" key="1">
    <source>
        <dbReference type="ARBA" id="ARBA00012513"/>
    </source>
</evidence>